<feature type="transmembrane region" description="Helical" evidence="4">
    <location>
        <begin position="84"/>
        <end position="102"/>
    </location>
</feature>
<keyword evidence="3 4" id="KW-0472">Membrane</keyword>
<dbReference type="GO" id="GO:0022857">
    <property type="term" value="F:transmembrane transporter activity"/>
    <property type="evidence" value="ECO:0007669"/>
    <property type="project" value="InterPro"/>
</dbReference>
<feature type="transmembrane region" description="Helical" evidence="4">
    <location>
        <begin position="12"/>
        <end position="32"/>
    </location>
</feature>
<dbReference type="AlphaFoldDB" id="A0A2P7AXB1"/>
<dbReference type="SUPFAM" id="SSF103473">
    <property type="entry name" value="MFS general substrate transporter"/>
    <property type="match status" value="1"/>
</dbReference>
<feature type="transmembrane region" description="Helical" evidence="4">
    <location>
        <begin position="175"/>
        <end position="193"/>
    </location>
</feature>
<proteinExistence type="predicted"/>
<dbReference type="CDD" id="cd17355">
    <property type="entry name" value="MFS_YcxA_like"/>
    <property type="match status" value="1"/>
</dbReference>
<evidence type="ECO:0000256" key="2">
    <source>
        <dbReference type="ARBA" id="ARBA00022989"/>
    </source>
</evidence>
<feature type="transmembrane region" description="Helical" evidence="4">
    <location>
        <begin position="257"/>
        <end position="277"/>
    </location>
</feature>
<protein>
    <submittedName>
        <fullName evidence="6">MFS transporter</fullName>
    </submittedName>
</protein>
<feature type="transmembrane region" description="Helical" evidence="4">
    <location>
        <begin position="344"/>
        <end position="368"/>
    </location>
</feature>
<feature type="transmembrane region" description="Helical" evidence="4">
    <location>
        <begin position="224"/>
        <end position="245"/>
    </location>
</feature>
<dbReference type="InterPro" id="IPR020846">
    <property type="entry name" value="MFS_dom"/>
</dbReference>
<feature type="transmembrane region" description="Helical" evidence="4">
    <location>
        <begin position="143"/>
        <end position="163"/>
    </location>
</feature>
<evidence type="ECO:0000256" key="1">
    <source>
        <dbReference type="ARBA" id="ARBA00022692"/>
    </source>
</evidence>
<sequence>MPQNEASVVQKPGVPWLIIIAGCLIALLTFGPRSAMGFFQLPMLAEKGWDRSTFGMAMALQNLFWGAGQPFFGAIADKYGTWRVLLASALLYSSGLVMMAWATSPGILYLGGGVLVGLGIAAGSFGVILSAFARNVSAANRTFVFGIGTAAGSAGMFVFAPISQGLIDRFGWSDGLVYLGIAMLIVPLLAIPLRGNSTSGRTSEAQYKQSIGQALKEAFAHKSYLLLTTGFFVCGFQVAFITAHFPAYLGDIGIDATYAVLALALIGFFNIIGSLASGVISQRYSKPKFLAFLYIGRSILVTAFLLLPQTGTSVIVFAILMGLMWLSTVPPTNSLVAIMFGTRYLGMLGGVVFFSHQIGSFLGVWLGGYLYDHFGSYDPVWWLGVVLGIFAAIVHWPIEETAAVRPALQPAE</sequence>
<dbReference type="RefSeq" id="WP_106717092.1">
    <property type="nucleotide sequence ID" value="NZ_JACHXT010000001.1"/>
</dbReference>
<feature type="transmembrane region" description="Helical" evidence="4">
    <location>
        <begin position="313"/>
        <end position="332"/>
    </location>
</feature>
<dbReference type="InterPro" id="IPR011701">
    <property type="entry name" value="MFS"/>
</dbReference>
<name>A0A2P7AXB1_9HYPH</name>
<gene>
    <name evidence="6" type="ORF">CU100_13835</name>
</gene>
<evidence type="ECO:0000313" key="6">
    <source>
        <dbReference type="EMBL" id="PSH58856.1"/>
    </source>
</evidence>
<feature type="transmembrane region" description="Helical" evidence="4">
    <location>
        <begin position="380"/>
        <end position="398"/>
    </location>
</feature>
<reference evidence="7" key="1">
    <citation type="submission" date="2017-11" db="EMBL/GenBank/DDBJ databases">
        <authorList>
            <person name="Kuznetsova I."/>
            <person name="Sazanova A."/>
            <person name="Chirak E."/>
            <person name="Safronova V."/>
            <person name="Willems A."/>
        </authorList>
    </citation>
    <scope>NUCLEOTIDE SEQUENCE [LARGE SCALE GENOMIC DNA]</scope>
    <source>
        <strain evidence="7">PEPV15</strain>
    </source>
</reference>
<accession>A0A2P7AXB1</accession>
<keyword evidence="2 4" id="KW-1133">Transmembrane helix</keyword>
<dbReference type="Pfam" id="PF07690">
    <property type="entry name" value="MFS_1"/>
    <property type="match status" value="1"/>
</dbReference>
<dbReference type="PANTHER" id="PTHR11360:SF284">
    <property type="entry name" value="EG:103B4.3 PROTEIN-RELATED"/>
    <property type="match status" value="1"/>
</dbReference>
<keyword evidence="1 4" id="KW-0812">Transmembrane</keyword>
<keyword evidence="7" id="KW-1185">Reference proteome</keyword>
<feature type="transmembrane region" description="Helical" evidence="4">
    <location>
        <begin position="289"/>
        <end position="307"/>
    </location>
</feature>
<dbReference type="InterPro" id="IPR050327">
    <property type="entry name" value="Proton-linked_MCT"/>
</dbReference>
<organism evidence="6 7">
    <name type="scientific">Phyllobacterium endophyticum</name>
    <dbReference type="NCBI Taxonomy" id="1149773"/>
    <lineage>
        <taxon>Bacteria</taxon>
        <taxon>Pseudomonadati</taxon>
        <taxon>Pseudomonadota</taxon>
        <taxon>Alphaproteobacteria</taxon>
        <taxon>Hyphomicrobiales</taxon>
        <taxon>Phyllobacteriaceae</taxon>
        <taxon>Phyllobacterium</taxon>
    </lineage>
</organism>
<dbReference type="PANTHER" id="PTHR11360">
    <property type="entry name" value="MONOCARBOXYLATE TRANSPORTER"/>
    <property type="match status" value="1"/>
</dbReference>
<dbReference type="OrthoDB" id="146345at2"/>
<feature type="transmembrane region" description="Helical" evidence="4">
    <location>
        <begin position="108"/>
        <end position="131"/>
    </location>
</feature>
<evidence type="ECO:0000256" key="3">
    <source>
        <dbReference type="ARBA" id="ARBA00023136"/>
    </source>
</evidence>
<dbReference type="EMBL" id="PGGN01000002">
    <property type="protein sequence ID" value="PSH58856.1"/>
    <property type="molecule type" value="Genomic_DNA"/>
</dbReference>
<dbReference type="Gene3D" id="1.20.1250.20">
    <property type="entry name" value="MFS general substrate transporter like domains"/>
    <property type="match status" value="1"/>
</dbReference>
<evidence type="ECO:0000256" key="4">
    <source>
        <dbReference type="SAM" id="Phobius"/>
    </source>
</evidence>
<feature type="domain" description="Major facilitator superfamily (MFS) profile" evidence="5">
    <location>
        <begin position="18"/>
        <end position="403"/>
    </location>
</feature>
<dbReference type="PROSITE" id="PS50850">
    <property type="entry name" value="MFS"/>
    <property type="match status" value="1"/>
</dbReference>
<evidence type="ECO:0000259" key="5">
    <source>
        <dbReference type="PROSITE" id="PS50850"/>
    </source>
</evidence>
<feature type="transmembrane region" description="Helical" evidence="4">
    <location>
        <begin position="52"/>
        <end position="72"/>
    </location>
</feature>
<evidence type="ECO:0000313" key="7">
    <source>
        <dbReference type="Proteomes" id="UP000241158"/>
    </source>
</evidence>
<comment type="caution">
    <text evidence="6">The sequence shown here is derived from an EMBL/GenBank/DDBJ whole genome shotgun (WGS) entry which is preliminary data.</text>
</comment>
<dbReference type="InterPro" id="IPR036259">
    <property type="entry name" value="MFS_trans_sf"/>
</dbReference>
<dbReference type="Proteomes" id="UP000241158">
    <property type="component" value="Unassembled WGS sequence"/>
</dbReference>